<sequence>MPGSPTRTRYALLSANAPHAVVPQQPRDMHSLYATYRFKIAEGVSDGVAGCLYGRSSSFANLLGQHVVPASRQVVSD</sequence>
<dbReference type="AlphaFoldDB" id="A0A2U0S9L0"/>
<comment type="caution">
    <text evidence="1">The sequence shown here is derived from an EMBL/GenBank/DDBJ whole genome shotgun (WGS) entry which is preliminary data.</text>
</comment>
<dbReference type="Proteomes" id="UP000245890">
    <property type="component" value="Unassembled WGS sequence"/>
</dbReference>
<dbReference type="EMBL" id="QENQ01000001">
    <property type="protein sequence ID" value="PVX28058.1"/>
    <property type="molecule type" value="Genomic_DNA"/>
</dbReference>
<reference evidence="1 2" key="1">
    <citation type="submission" date="2018-05" db="EMBL/GenBank/DDBJ databases">
        <title>Description of Sphingomonas pokkalii sp nov, isolated from the rhizosphere of saline tolerant pokkali rice and its draft genome analysis.</title>
        <authorList>
            <person name="Menon R."/>
            <person name="Kumari S."/>
            <person name="Rameshkumar N."/>
        </authorList>
    </citation>
    <scope>NUCLEOTIDE SEQUENCE [LARGE SCALE GENOMIC DNA]</scope>
    <source>
        <strain evidence="1 2">L3B27</strain>
    </source>
</reference>
<dbReference type="RefSeq" id="WP_116467513.1">
    <property type="nucleotide sequence ID" value="NZ_QENQ01000001.1"/>
</dbReference>
<evidence type="ECO:0000313" key="1">
    <source>
        <dbReference type="EMBL" id="PVX28058.1"/>
    </source>
</evidence>
<protein>
    <submittedName>
        <fullName evidence="1">Uncharacterized protein</fullName>
    </submittedName>
</protein>
<organism evidence="1 2">
    <name type="scientific">Sphingomonas pokkalii</name>
    <dbReference type="NCBI Taxonomy" id="2175090"/>
    <lineage>
        <taxon>Bacteria</taxon>
        <taxon>Pseudomonadati</taxon>
        <taxon>Pseudomonadota</taxon>
        <taxon>Alphaproteobacteria</taxon>
        <taxon>Sphingomonadales</taxon>
        <taxon>Sphingomonadaceae</taxon>
        <taxon>Sphingomonas</taxon>
    </lineage>
</organism>
<name>A0A2U0S9L0_9SPHN</name>
<proteinExistence type="predicted"/>
<keyword evidence="2" id="KW-1185">Reference proteome</keyword>
<evidence type="ECO:0000313" key="2">
    <source>
        <dbReference type="Proteomes" id="UP000245890"/>
    </source>
</evidence>
<gene>
    <name evidence="1" type="ORF">DD559_00765</name>
</gene>
<accession>A0A2U0S9L0</accession>